<dbReference type="Proteomes" id="UP001597546">
    <property type="component" value="Unassembled WGS sequence"/>
</dbReference>
<proteinExistence type="predicted"/>
<gene>
    <name evidence="2" type="ORF">ACFSSE_15220</name>
</gene>
<evidence type="ECO:0008006" key="4">
    <source>
        <dbReference type="Google" id="ProtNLM"/>
    </source>
</evidence>
<feature type="compositionally biased region" description="Basic and acidic residues" evidence="1">
    <location>
        <begin position="38"/>
        <end position="51"/>
    </location>
</feature>
<name>A0ABW5TUW4_9SPHI</name>
<evidence type="ECO:0000313" key="3">
    <source>
        <dbReference type="Proteomes" id="UP001597546"/>
    </source>
</evidence>
<dbReference type="RefSeq" id="WP_379041572.1">
    <property type="nucleotide sequence ID" value="NZ_JBHSKW010000016.1"/>
</dbReference>
<organism evidence="2 3">
    <name type="scientific">Pedobacter alpinus</name>
    <dbReference type="NCBI Taxonomy" id="1590643"/>
    <lineage>
        <taxon>Bacteria</taxon>
        <taxon>Pseudomonadati</taxon>
        <taxon>Bacteroidota</taxon>
        <taxon>Sphingobacteriia</taxon>
        <taxon>Sphingobacteriales</taxon>
        <taxon>Sphingobacteriaceae</taxon>
        <taxon>Pedobacter</taxon>
    </lineage>
</organism>
<comment type="caution">
    <text evidence="2">The sequence shown here is derived from an EMBL/GenBank/DDBJ whole genome shotgun (WGS) entry which is preliminary data.</text>
</comment>
<feature type="region of interest" description="Disordered" evidence="1">
    <location>
        <begin position="1"/>
        <end position="51"/>
    </location>
</feature>
<sequence length="51" mass="6141">MTFQDRKDKGKDWNKVKEKREELHERDEKLANQPDAVLKQDQETAKAKKEE</sequence>
<protein>
    <recommendedName>
        <fullName evidence="4">General stress protein CsbD</fullName>
    </recommendedName>
</protein>
<keyword evidence="3" id="KW-1185">Reference proteome</keyword>
<evidence type="ECO:0000313" key="2">
    <source>
        <dbReference type="EMBL" id="MFD2733060.1"/>
    </source>
</evidence>
<reference evidence="3" key="1">
    <citation type="journal article" date="2019" name="Int. J. Syst. Evol. Microbiol.">
        <title>The Global Catalogue of Microorganisms (GCM) 10K type strain sequencing project: providing services to taxonomists for standard genome sequencing and annotation.</title>
        <authorList>
            <consortium name="The Broad Institute Genomics Platform"/>
            <consortium name="The Broad Institute Genome Sequencing Center for Infectious Disease"/>
            <person name="Wu L."/>
            <person name="Ma J."/>
        </authorList>
    </citation>
    <scope>NUCLEOTIDE SEQUENCE [LARGE SCALE GENOMIC DNA]</scope>
    <source>
        <strain evidence="3">KCTC 42456</strain>
    </source>
</reference>
<evidence type="ECO:0000256" key="1">
    <source>
        <dbReference type="SAM" id="MobiDB-lite"/>
    </source>
</evidence>
<accession>A0ABW5TUW4</accession>
<dbReference type="EMBL" id="JBHULV010000051">
    <property type="protein sequence ID" value="MFD2733060.1"/>
    <property type="molecule type" value="Genomic_DNA"/>
</dbReference>
<feature type="compositionally biased region" description="Basic and acidic residues" evidence="1">
    <location>
        <begin position="1"/>
        <end position="30"/>
    </location>
</feature>